<gene>
    <name evidence="2" type="ORF">ERS852420_03521</name>
    <name evidence="1" type="ORF">M72_26081</name>
</gene>
<dbReference type="EMBL" id="CYXV01000029">
    <property type="protein sequence ID" value="CUN21179.1"/>
    <property type="molecule type" value="Genomic_DNA"/>
</dbReference>
<keyword evidence="3" id="KW-1185">Reference proteome</keyword>
<dbReference type="EMBL" id="CVRR01000012">
    <property type="protein sequence ID" value="CRL36376.1"/>
    <property type="molecule type" value="Genomic_DNA"/>
</dbReference>
<dbReference type="AlphaFoldDB" id="A0A0M6WKW7"/>
<dbReference type="InterPro" id="IPR056238">
    <property type="entry name" value="YunG-like"/>
</dbReference>
<dbReference type="Proteomes" id="UP000095495">
    <property type="component" value="Unassembled WGS sequence"/>
</dbReference>
<sequence length="164" mass="18877">MFTTNSGRFISYYGREHTLDIQRQDGNNPTISTIDQLFNVLLNVWCKETAYPSCQKDYDYDNDPTYGQCAITASLVYDLFDGTIYKLKVDGGGTHYFNKINGHYIDLTSDQFDLYDIPLEYVPNEVVPREYCGMNADTNMRYQLLVRNSCMPSPAQPEVLDIFL</sequence>
<evidence type="ECO:0000313" key="1">
    <source>
        <dbReference type="EMBL" id="CRL36376.1"/>
    </source>
</evidence>
<dbReference type="RefSeq" id="WP_055264486.1">
    <property type="nucleotide sequence ID" value="NZ_JADNLZ010000039.1"/>
</dbReference>
<evidence type="ECO:0000313" key="3">
    <source>
        <dbReference type="Proteomes" id="UP000049979"/>
    </source>
</evidence>
<reference evidence="1" key="1">
    <citation type="submission" date="2015-05" db="EMBL/GenBank/DDBJ databases">
        <authorList>
            <person name="Wang D.B."/>
            <person name="Wang M."/>
        </authorList>
    </citation>
    <scope>NUCLEOTIDE SEQUENCE [LARGE SCALE GENOMIC DNA]</scope>
    <source>
        <strain evidence="1">M72</strain>
    </source>
</reference>
<protein>
    <submittedName>
        <fullName evidence="1">Uncharacterized protein</fullName>
    </submittedName>
</protein>
<accession>A0A0M6WKW7</accession>
<evidence type="ECO:0000313" key="2">
    <source>
        <dbReference type="EMBL" id="CUN21179.1"/>
    </source>
</evidence>
<organism evidence="1 3">
    <name type="scientific">Roseburia faecis</name>
    <dbReference type="NCBI Taxonomy" id="301302"/>
    <lineage>
        <taxon>Bacteria</taxon>
        <taxon>Bacillati</taxon>
        <taxon>Bacillota</taxon>
        <taxon>Clostridia</taxon>
        <taxon>Lachnospirales</taxon>
        <taxon>Lachnospiraceae</taxon>
        <taxon>Roseburia</taxon>
    </lineage>
</organism>
<dbReference type="STRING" id="301302.ERS852420_03521"/>
<dbReference type="Proteomes" id="UP000049979">
    <property type="component" value="Unassembled WGS sequence"/>
</dbReference>
<name>A0A0M6WKW7_9FIRM</name>
<reference evidence="3" key="2">
    <citation type="submission" date="2015-05" db="EMBL/GenBank/DDBJ databases">
        <authorList>
            <consortium name="Pathogen Informatics"/>
        </authorList>
    </citation>
    <scope>NUCLEOTIDE SEQUENCE [LARGE SCALE GENOMIC DNA]</scope>
    <source>
        <strain evidence="2 4">2789STDY5608863</strain>
        <strain evidence="3">M72</strain>
    </source>
</reference>
<proteinExistence type="predicted"/>
<evidence type="ECO:0000313" key="4">
    <source>
        <dbReference type="Proteomes" id="UP000095495"/>
    </source>
</evidence>
<dbReference type="Pfam" id="PF24585">
    <property type="entry name" value="YunG"/>
    <property type="match status" value="1"/>
</dbReference>